<dbReference type="PANTHER" id="PTHR37318:SF1">
    <property type="entry name" value="BSL7504 PROTEIN"/>
    <property type="match status" value="1"/>
</dbReference>
<dbReference type="InterPro" id="IPR036388">
    <property type="entry name" value="WH-like_DNA-bd_sf"/>
</dbReference>
<reference evidence="2 3" key="1">
    <citation type="submission" date="2014-07" db="EMBL/GenBank/DDBJ databases">
        <authorList>
            <person name="McCorrison J."/>
            <person name="Sanka R."/>
            <person name="Torralba M."/>
            <person name="Gillis M."/>
            <person name="Haft D.H."/>
            <person name="Methe B."/>
            <person name="Sutton G."/>
            <person name="Nelson K.E."/>
        </authorList>
    </citation>
    <scope>NUCLEOTIDE SEQUENCE [LARGE SCALE GENOMIC DNA]</scope>
    <source>
        <strain evidence="2 3">DNF00882</strain>
    </source>
</reference>
<sequence length="100" mass="11098">MADNDFLPLDPLLNNELRLAIISILMSADSADFTYIKNTTKATSGNISVQIDKLEKAKYIKVKKGYKGKVPQTICRITPQGVQALADHVEALKSYLNMEL</sequence>
<dbReference type="GeneID" id="91082455"/>
<dbReference type="SUPFAM" id="SSF46785">
    <property type="entry name" value="Winged helix' DNA-binding domain"/>
    <property type="match status" value="1"/>
</dbReference>
<feature type="domain" description="Winged helix DNA-binding" evidence="1">
    <location>
        <begin position="17"/>
        <end position="96"/>
    </location>
</feature>
<gene>
    <name evidence="2" type="ORF">HMPREF0654_11525</name>
</gene>
<dbReference type="Proteomes" id="UP000029538">
    <property type="component" value="Unassembled WGS sequence"/>
</dbReference>
<proteinExistence type="predicted"/>
<dbReference type="AlphaFoldDB" id="A0A096AID8"/>
<dbReference type="EMBL" id="JRNR01000146">
    <property type="protein sequence ID" value="KGF46301.1"/>
    <property type="molecule type" value="Genomic_DNA"/>
</dbReference>
<evidence type="ECO:0000259" key="1">
    <source>
        <dbReference type="Pfam" id="PF13601"/>
    </source>
</evidence>
<dbReference type="Gene3D" id="1.10.10.10">
    <property type="entry name" value="Winged helix-like DNA-binding domain superfamily/Winged helix DNA-binding domain"/>
    <property type="match status" value="1"/>
</dbReference>
<comment type="caution">
    <text evidence="2">The sequence shown here is derived from an EMBL/GenBank/DDBJ whole genome shotgun (WGS) entry which is preliminary data.</text>
</comment>
<protein>
    <submittedName>
        <fullName evidence="2">Transcriptional regulator</fullName>
    </submittedName>
</protein>
<dbReference type="InterPro" id="IPR036390">
    <property type="entry name" value="WH_DNA-bd_sf"/>
</dbReference>
<organism evidence="2 3">
    <name type="scientific">Prevotella disiens DNF00882</name>
    <dbReference type="NCBI Taxonomy" id="1401075"/>
    <lineage>
        <taxon>Bacteria</taxon>
        <taxon>Pseudomonadati</taxon>
        <taxon>Bacteroidota</taxon>
        <taxon>Bacteroidia</taxon>
        <taxon>Bacteroidales</taxon>
        <taxon>Prevotellaceae</taxon>
        <taxon>Prevotella</taxon>
    </lineage>
</organism>
<dbReference type="Pfam" id="PF13601">
    <property type="entry name" value="HTH_34"/>
    <property type="match status" value="1"/>
</dbReference>
<evidence type="ECO:0000313" key="3">
    <source>
        <dbReference type="Proteomes" id="UP000029538"/>
    </source>
</evidence>
<dbReference type="InterPro" id="IPR027395">
    <property type="entry name" value="WH_DNA-bd_dom"/>
</dbReference>
<dbReference type="RefSeq" id="WP_004358087.1">
    <property type="nucleotide sequence ID" value="NZ_JRNR01000146.1"/>
</dbReference>
<name>A0A096AID8_9BACT</name>
<dbReference type="PANTHER" id="PTHR37318">
    <property type="entry name" value="BSL7504 PROTEIN"/>
    <property type="match status" value="1"/>
</dbReference>
<accession>A0A096AID8</accession>
<evidence type="ECO:0000313" key="2">
    <source>
        <dbReference type="EMBL" id="KGF46301.1"/>
    </source>
</evidence>